<reference evidence="2 3" key="1">
    <citation type="submission" date="2023-01" db="EMBL/GenBank/DDBJ databases">
        <title>Analysis of 21 Apiospora genomes using comparative genomics revels a genus with tremendous synthesis potential of carbohydrate active enzymes and secondary metabolites.</title>
        <authorList>
            <person name="Sorensen T."/>
        </authorList>
    </citation>
    <scope>NUCLEOTIDE SEQUENCE [LARGE SCALE GENOMIC DNA]</scope>
    <source>
        <strain evidence="2 3">CBS 117206</strain>
    </source>
</reference>
<comment type="caution">
    <text evidence="2">The sequence shown here is derived from an EMBL/GenBank/DDBJ whole genome shotgun (WGS) entry which is preliminary data.</text>
</comment>
<dbReference type="Proteomes" id="UP001392437">
    <property type="component" value="Unassembled WGS sequence"/>
</dbReference>
<evidence type="ECO:0000313" key="3">
    <source>
        <dbReference type="Proteomes" id="UP001392437"/>
    </source>
</evidence>
<gene>
    <name evidence="2" type="ORF">PG999_009769</name>
</gene>
<feature type="region of interest" description="Disordered" evidence="1">
    <location>
        <begin position="47"/>
        <end position="68"/>
    </location>
</feature>
<protein>
    <submittedName>
        <fullName evidence="2">Uncharacterized protein</fullName>
    </submittedName>
</protein>
<name>A0AAW0QVF4_9PEZI</name>
<dbReference type="AlphaFoldDB" id="A0AAW0QVF4"/>
<sequence>MSPEPAALRNRIEGNELAEGAYMRIGDTITNTVHYHLPHWHRSYHIRSDSPDTLNKEGQQQQQQRKRNRRWYIAVGVVASTRRERRHIARVLINPLSFTRLTRDSSEYAYPYHARRQHPTYHDDRDDPIPGQVSHRPRARRAVHGRLAMPGAQLLLHGDAHASVDDVLREQPLGLPRGPVREP</sequence>
<evidence type="ECO:0000313" key="2">
    <source>
        <dbReference type="EMBL" id="KAK8106410.1"/>
    </source>
</evidence>
<organism evidence="2 3">
    <name type="scientific">Apiospora kogelbergensis</name>
    <dbReference type="NCBI Taxonomy" id="1337665"/>
    <lineage>
        <taxon>Eukaryota</taxon>
        <taxon>Fungi</taxon>
        <taxon>Dikarya</taxon>
        <taxon>Ascomycota</taxon>
        <taxon>Pezizomycotina</taxon>
        <taxon>Sordariomycetes</taxon>
        <taxon>Xylariomycetidae</taxon>
        <taxon>Amphisphaeriales</taxon>
        <taxon>Apiosporaceae</taxon>
        <taxon>Apiospora</taxon>
    </lineage>
</organism>
<keyword evidence="3" id="KW-1185">Reference proteome</keyword>
<accession>A0AAW0QVF4</accession>
<feature type="region of interest" description="Disordered" evidence="1">
    <location>
        <begin position="116"/>
        <end position="138"/>
    </location>
</feature>
<proteinExistence type="predicted"/>
<dbReference type="EMBL" id="JAQQWP010000008">
    <property type="protein sequence ID" value="KAK8106410.1"/>
    <property type="molecule type" value="Genomic_DNA"/>
</dbReference>
<evidence type="ECO:0000256" key="1">
    <source>
        <dbReference type="SAM" id="MobiDB-lite"/>
    </source>
</evidence>